<dbReference type="Gene3D" id="2.60.40.10">
    <property type="entry name" value="Immunoglobulins"/>
    <property type="match status" value="3"/>
</dbReference>
<dbReference type="InterPro" id="IPR013783">
    <property type="entry name" value="Ig-like_fold"/>
</dbReference>
<dbReference type="InterPro" id="IPR036179">
    <property type="entry name" value="Ig-like_dom_sf"/>
</dbReference>
<sequence>MTLTRVITKAADSRYPSLAACKPGTLDTPSQDLPGSISSSIRKLLNIPLLQPPGDYSLEIFPVNLEDDARYQCQVSPGPGGEPGVRSRFAQLTVLVPPEPPRIVQGDHLETTEDREIELECESAAGKPAAEITWIDGAGNVLRGEDLQSEDPETRRITVRSVLKVIPKKHHHNTTFTCQAQNQADRTYRSARLQLYVKYAPNVTVTAADSGRGRHIPEGSDVRLHCHADANPPEVRYRWFLDGEPVVDTEGQTDLLLRNVTRRHHDAIVKCQVENKVGKSEGSETLDVTCEYNKRLGI</sequence>
<evidence type="ECO:0000256" key="3">
    <source>
        <dbReference type="ARBA" id="ARBA00023157"/>
    </source>
</evidence>
<dbReference type="KEGG" id="foc:127749812"/>
<keyword evidence="5" id="KW-0393">Immunoglobulin domain</keyword>
<gene>
    <name evidence="8" type="primary">LOC127749812</name>
</gene>
<dbReference type="InterPro" id="IPR051275">
    <property type="entry name" value="Cell_adhesion_signaling"/>
</dbReference>
<dbReference type="SMART" id="SM00409">
    <property type="entry name" value="IG"/>
    <property type="match status" value="3"/>
</dbReference>
<dbReference type="GO" id="GO:0005911">
    <property type="term" value="C:cell-cell junction"/>
    <property type="evidence" value="ECO:0007669"/>
    <property type="project" value="TreeGrafter"/>
</dbReference>
<keyword evidence="3" id="KW-1015">Disulfide bond</keyword>
<dbReference type="OrthoDB" id="8188778at2759"/>
<evidence type="ECO:0000256" key="5">
    <source>
        <dbReference type="ARBA" id="ARBA00023319"/>
    </source>
</evidence>
<dbReference type="GO" id="GO:0005886">
    <property type="term" value="C:plasma membrane"/>
    <property type="evidence" value="ECO:0007669"/>
    <property type="project" value="TreeGrafter"/>
</dbReference>
<dbReference type="GeneID" id="127749812"/>
<evidence type="ECO:0000259" key="6">
    <source>
        <dbReference type="PROSITE" id="PS50835"/>
    </source>
</evidence>
<evidence type="ECO:0000256" key="2">
    <source>
        <dbReference type="ARBA" id="ARBA00023136"/>
    </source>
</evidence>
<dbReference type="GO" id="GO:0050839">
    <property type="term" value="F:cell adhesion molecule binding"/>
    <property type="evidence" value="ECO:0007669"/>
    <property type="project" value="TreeGrafter"/>
</dbReference>
<evidence type="ECO:0000256" key="4">
    <source>
        <dbReference type="ARBA" id="ARBA00023180"/>
    </source>
</evidence>
<dbReference type="SUPFAM" id="SSF48726">
    <property type="entry name" value="Immunoglobulin"/>
    <property type="match status" value="3"/>
</dbReference>
<dbReference type="PANTHER" id="PTHR11640:SF31">
    <property type="entry name" value="IRREGULAR CHIASM C-ROUGHEST PROTEIN-RELATED"/>
    <property type="match status" value="1"/>
</dbReference>
<dbReference type="PROSITE" id="PS50835">
    <property type="entry name" value="IG_LIKE"/>
    <property type="match status" value="2"/>
</dbReference>
<name>A0A9C6WXH7_FRAOC</name>
<dbReference type="Pfam" id="PF08205">
    <property type="entry name" value="C2-set_2"/>
    <property type="match status" value="1"/>
</dbReference>
<reference evidence="8" key="1">
    <citation type="submission" date="2025-08" db="UniProtKB">
        <authorList>
            <consortium name="RefSeq"/>
        </authorList>
    </citation>
    <scope>IDENTIFICATION</scope>
    <source>
        <tissue evidence="8">Whole organism</tissue>
    </source>
</reference>
<evidence type="ECO:0000313" key="8">
    <source>
        <dbReference type="RefSeq" id="XP_052125536.1"/>
    </source>
</evidence>
<proteinExistence type="predicted"/>
<protein>
    <submittedName>
        <fullName evidence="8">Irregular chiasm C-roughest protein-like</fullName>
    </submittedName>
</protein>
<accession>A0A9C6WXH7</accession>
<dbReference type="SMART" id="SM00408">
    <property type="entry name" value="IGc2"/>
    <property type="match status" value="2"/>
</dbReference>
<dbReference type="AlphaFoldDB" id="A0A9C6WXH7"/>
<dbReference type="InterPro" id="IPR007110">
    <property type="entry name" value="Ig-like_dom"/>
</dbReference>
<dbReference type="InterPro" id="IPR003599">
    <property type="entry name" value="Ig_sub"/>
</dbReference>
<evidence type="ECO:0000256" key="1">
    <source>
        <dbReference type="ARBA" id="ARBA00004479"/>
    </source>
</evidence>
<dbReference type="InterPro" id="IPR013162">
    <property type="entry name" value="CD80_C2-set"/>
</dbReference>
<keyword evidence="7" id="KW-1185">Reference proteome</keyword>
<evidence type="ECO:0000313" key="7">
    <source>
        <dbReference type="Proteomes" id="UP000504606"/>
    </source>
</evidence>
<feature type="domain" description="Ig-like" evidence="6">
    <location>
        <begin position="201"/>
        <end position="289"/>
    </location>
</feature>
<dbReference type="Pfam" id="PF13927">
    <property type="entry name" value="Ig_3"/>
    <property type="match status" value="1"/>
</dbReference>
<dbReference type="Proteomes" id="UP000504606">
    <property type="component" value="Unplaced"/>
</dbReference>
<feature type="domain" description="Ig-like" evidence="6">
    <location>
        <begin position="101"/>
        <end position="194"/>
    </location>
</feature>
<keyword evidence="2" id="KW-0472">Membrane</keyword>
<dbReference type="GO" id="GO:0098609">
    <property type="term" value="P:cell-cell adhesion"/>
    <property type="evidence" value="ECO:0007669"/>
    <property type="project" value="TreeGrafter"/>
</dbReference>
<dbReference type="RefSeq" id="XP_052125536.1">
    <property type="nucleotide sequence ID" value="XM_052269576.1"/>
</dbReference>
<comment type="subcellular location">
    <subcellularLocation>
        <location evidence="1">Membrane</location>
        <topology evidence="1">Single-pass type I membrane protein</topology>
    </subcellularLocation>
</comment>
<dbReference type="InterPro" id="IPR003598">
    <property type="entry name" value="Ig_sub2"/>
</dbReference>
<keyword evidence="4" id="KW-0325">Glycoprotein</keyword>
<organism evidence="7 8">
    <name type="scientific">Frankliniella occidentalis</name>
    <name type="common">Western flower thrips</name>
    <name type="synonym">Euthrips occidentalis</name>
    <dbReference type="NCBI Taxonomy" id="133901"/>
    <lineage>
        <taxon>Eukaryota</taxon>
        <taxon>Metazoa</taxon>
        <taxon>Ecdysozoa</taxon>
        <taxon>Arthropoda</taxon>
        <taxon>Hexapoda</taxon>
        <taxon>Insecta</taxon>
        <taxon>Pterygota</taxon>
        <taxon>Neoptera</taxon>
        <taxon>Paraneoptera</taxon>
        <taxon>Thysanoptera</taxon>
        <taxon>Terebrantia</taxon>
        <taxon>Thripoidea</taxon>
        <taxon>Thripidae</taxon>
        <taxon>Frankliniella</taxon>
    </lineage>
</organism>
<dbReference type="PANTHER" id="PTHR11640">
    <property type="entry name" value="NEPHRIN"/>
    <property type="match status" value="1"/>
</dbReference>